<feature type="non-terminal residue" evidence="2">
    <location>
        <position position="1"/>
    </location>
</feature>
<feature type="non-terminal residue" evidence="2">
    <location>
        <position position="390"/>
    </location>
</feature>
<evidence type="ECO:0000256" key="1">
    <source>
        <dbReference type="SAM" id="MobiDB-lite"/>
    </source>
</evidence>
<organism evidence="2">
    <name type="scientific">uncultured Actinomycetospora sp</name>
    <dbReference type="NCBI Taxonomy" id="1135996"/>
    <lineage>
        <taxon>Bacteria</taxon>
        <taxon>Bacillati</taxon>
        <taxon>Actinomycetota</taxon>
        <taxon>Actinomycetes</taxon>
        <taxon>Pseudonocardiales</taxon>
        <taxon>Pseudonocardiaceae</taxon>
        <taxon>Actinomycetospora</taxon>
        <taxon>environmental samples</taxon>
    </lineage>
</organism>
<feature type="compositionally biased region" description="Basic and acidic residues" evidence="1">
    <location>
        <begin position="49"/>
        <end position="80"/>
    </location>
</feature>
<feature type="compositionally biased region" description="Low complexity" evidence="1">
    <location>
        <begin position="230"/>
        <end position="243"/>
    </location>
</feature>
<feature type="compositionally biased region" description="Low complexity" evidence="1">
    <location>
        <begin position="14"/>
        <end position="26"/>
    </location>
</feature>
<name>A0A6J4I9Y4_9PSEU</name>
<sequence length="390" mass="44032">GRRRQRGDHRRAAGRPAGGRLLAGARRALRHDAAGRPRCRGGQGRVAAGRRDAHVDAADPRRDLDLLPRHQPGEALDRARPARPRRRRAGQGARPPCRRPHREPAPGRHGQVRARLRVGGRRQPGAGLRLDLRLRLHRRRARPGLRPHGAGGLGPDEPHRAEGRAALPRRHLHVRRHGRQGRADRHPRRAAPPRRHGPGPARRAEPARVGDVGDGQPELGLRRRRRRAAPHGQRAPQRLPLRAAAHRRQRHRHRRGQRRSVPQGLPGARRARARRRPALRPQRRPHQAPRGAPPAPDRGPVGQGRRRVVRAPRGRGRALRADQHRRRGLRHRRALRPRPRGHRRRGRPRGADHPQPDPLLRHPGDLRAAAARARRARRRAAALAHRGEVV</sequence>
<feature type="compositionally biased region" description="Basic residues" evidence="1">
    <location>
        <begin position="1"/>
        <end position="13"/>
    </location>
</feature>
<feature type="compositionally biased region" description="Basic residues" evidence="1">
    <location>
        <begin position="167"/>
        <end position="197"/>
    </location>
</feature>
<accession>A0A6J4I9Y4</accession>
<feature type="compositionally biased region" description="Basic residues" evidence="1">
    <location>
        <begin position="244"/>
        <end position="258"/>
    </location>
</feature>
<feature type="compositionally biased region" description="Basic and acidic residues" evidence="1">
    <location>
        <begin position="349"/>
        <end position="365"/>
    </location>
</feature>
<dbReference type="AlphaFoldDB" id="A0A6J4I9Y4"/>
<feature type="compositionally biased region" description="Basic residues" evidence="1">
    <location>
        <begin position="269"/>
        <end position="287"/>
    </location>
</feature>
<reference evidence="2" key="1">
    <citation type="submission" date="2020-02" db="EMBL/GenBank/DDBJ databases">
        <authorList>
            <person name="Meier V. D."/>
        </authorList>
    </citation>
    <scope>NUCLEOTIDE SEQUENCE</scope>
    <source>
        <strain evidence="2">AVDCRST_MAG54</strain>
    </source>
</reference>
<gene>
    <name evidence="2" type="ORF">AVDCRST_MAG54-1700</name>
</gene>
<dbReference type="EMBL" id="CADCTH010000230">
    <property type="protein sequence ID" value="CAA9244905.1"/>
    <property type="molecule type" value="Genomic_DNA"/>
</dbReference>
<feature type="compositionally biased region" description="Basic residues" evidence="1">
    <location>
        <begin position="304"/>
        <end position="348"/>
    </location>
</feature>
<evidence type="ECO:0000313" key="2">
    <source>
        <dbReference type="EMBL" id="CAA9244905.1"/>
    </source>
</evidence>
<feature type="compositionally biased region" description="Basic residues" evidence="1">
    <location>
        <begin position="110"/>
        <end position="120"/>
    </location>
</feature>
<proteinExistence type="predicted"/>
<feature type="compositionally biased region" description="Basic residues" evidence="1">
    <location>
        <begin position="135"/>
        <end position="145"/>
    </location>
</feature>
<protein>
    <submittedName>
        <fullName evidence="2">L-carnitine dehydratase/bile acid-inducible protein F</fullName>
    </submittedName>
</protein>
<feature type="region of interest" description="Disordered" evidence="1">
    <location>
        <begin position="1"/>
        <end position="390"/>
    </location>
</feature>